<protein>
    <recommendedName>
        <fullName evidence="5">Thioredoxin domain-containing protein</fullName>
    </recommendedName>
</protein>
<evidence type="ECO:0000313" key="3">
    <source>
        <dbReference type="Proteomes" id="UP000050795"/>
    </source>
</evidence>
<name>A0AA85JSW7_TRIRE</name>
<dbReference type="InterPro" id="IPR042418">
    <property type="entry name" value="TXNDC15"/>
</dbReference>
<evidence type="ECO:0000313" key="4">
    <source>
        <dbReference type="WBParaSite" id="TREG1_3440.1"/>
    </source>
</evidence>
<keyword evidence="3" id="KW-1185">Reference proteome</keyword>
<feature type="transmembrane region" description="Helical" evidence="1">
    <location>
        <begin position="252"/>
        <end position="274"/>
    </location>
</feature>
<evidence type="ECO:0008006" key="5">
    <source>
        <dbReference type="Google" id="ProtNLM"/>
    </source>
</evidence>
<evidence type="ECO:0000256" key="1">
    <source>
        <dbReference type="SAM" id="Phobius"/>
    </source>
</evidence>
<keyword evidence="1" id="KW-0812">Transmembrane</keyword>
<keyword evidence="2" id="KW-0732">Signal</keyword>
<dbReference type="SUPFAM" id="SSF52833">
    <property type="entry name" value="Thioredoxin-like"/>
    <property type="match status" value="1"/>
</dbReference>
<keyword evidence="1" id="KW-0472">Membrane</keyword>
<dbReference type="AlphaFoldDB" id="A0AA85JSW7"/>
<dbReference type="WBParaSite" id="TREG1_3440.1">
    <property type="protein sequence ID" value="TREG1_3440.1"/>
    <property type="gene ID" value="TREG1_3440"/>
</dbReference>
<dbReference type="PANTHER" id="PTHR14684">
    <property type="entry name" value="THIOREDOXIN DOMAIN-CONTAINING PROTEIN 15"/>
    <property type="match status" value="1"/>
</dbReference>
<dbReference type="PANTHER" id="PTHR14684:SF2">
    <property type="entry name" value="THIOREDOXIN DOMAIN-CONTAINING PROTEIN 15"/>
    <property type="match status" value="1"/>
</dbReference>
<reference evidence="3" key="1">
    <citation type="submission" date="2022-06" db="EMBL/GenBank/DDBJ databases">
        <authorList>
            <person name="Berger JAMES D."/>
            <person name="Berger JAMES D."/>
        </authorList>
    </citation>
    <scope>NUCLEOTIDE SEQUENCE [LARGE SCALE GENOMIC DNA]</scope>
</reference>
<reference evidence="4" key="2">
    <citation type="submission" date="2023-11" db="UniProtKB">
        <authorList>
            <consortium name="WormBaseParasite"/>
        </authorList>
    </citation>
    <scope>IDENTIFICATION</scope>
</reference>
<feature type="signal peptide" evidence="2">
    <location>
        <begin position="1"/>
        <end position="17"/>
    </location>
</feature>
<dbReference type="Proteomes" id="UP000050795">
    <property type="component" value="Unassembled WGS sequence"/>
</dbReference>
<evidence type="ECO:0000256" key="2">
    <source>
        <dbReference type="SAM" id="SignalP"/>
    </source>
</evidence>
<proteinExistence type="predicted"/>
<sequence>MGGLLIFFFLINGRVVGSNGDLGEEPTEPVKPYTRHKNSFVEKRVDKGIWPEIKFLQSRWAFHMPVSEQSSHSIPQCKLQHYNWINGSLSHIKYLRKSQLSNLFNTHSSTIDVPFSWQRQSFHLTTKKHSDHQLRLHDCYVLFIFSTMCPFSKASVPYVNALARAYPQLPIYGVLVEDYLYYKWSLRMLFVPKLKIIVNGKVFSEYSGSDVDLEQMVEFIWSNMRLLPRVPLHILSVDHKNSPEFSLETDNYLLIIFWLITIFGFGYIFVIFILRFEWFTSILLQCMLRTLSLPFSSIHVDARQGDRQ</sequence>
<keyword evidence="1" id="KW-1133">Transmembrane helix</keyword>
<dbReference type="Gene3D" id="3.40.30.10">
    <property type="entry name" value="Glutaredoxin"/>
    <property type="match status" value="1"/>
</dbReference>
<organism evidence="3 4">
    <name type="scientific">Trichobilharzia regenti</name>
    <name type="common">Nasal bird schistosome</name>
    <dbReference type="NCBI Taxonomy" id="157069"/>
    <lineage>
        <taxon>Eukaryota</taxon>
        <taxon>Metazoa</taxon>
        <taxon>Spiralia</taxon>
        <taxon>Lophotrochozoa</taxon>
        <taxon>Platyhelminthes</taxon>
        <taxon>Trematoda</taxon>
        <taxon>Digenea</taxon>
        <taxon>Strigeidida</taxon>
        <taxon>Schistosomatoidea</taxon>
        <taxon>Schistosomatidae</taxon>
        <taxon>Trichobilharzia</taxon>
    </lineage>
</organism>
<accession>A0AA85JSW7</accession>
<dbReference type="InterPro" id="IPR036249">
    <property type="entry name" value="Thioredoxin-like_sf"/>
</dbReference>
<feature type="chain" id="PRO_5041703476" description="Thioredoxin domain-containing protein" evidence="2">
    <location>
        <begin position="18"/>
        <end position="308"/>
    </location>
</feature>